<sequence>MLVKLPVLKMGHVLARRRPGCLMVLRVLPLCPAWCSKFLWKKRDVVLTVEWCVGWEVQFDEGDFLSFYLVEGQMAQDCAVQVVVTDVTEAEFDQEIKQLAAWVSGRVLRAQPAQLGRDWSSSPSATEGATVWAAKLALERQAKGDPQAVAALQMEIRQHSKERLLAQIRTGQMQRAKQEFADGSHFNQSLEGIQASNYQQFAKFQLMSQG</sequence>
<keyword evidence="2" id="KW-1185">Reference proteome</keyword>
<organism evidence="1 2">
    <name type="scientific">Symbiodinium microadriaticum</name>
    <name type="common">Dinoflagellate</name>
    <name type="synonym">Zooxanthella microadriatica</name>
    <dbReference type="NCBI Taxonomy" id="2951"/>
    <lineage>
        <taxon>Eukaryota</taxon>
        <taxon>Sar</taxon>
        <taxon>Alveolata</taxon>
        <taxon>Dinophyceae</taxon>
        <taxon>Suessiales</taxon>
        <taxon>Symbiodiniaceae</taxon>
        <taxon>Symbiodinium</taxon>
    </lineage>
</organism>
<reference evidence="1 2" key="1">
    <citation type="submission" date="2016-02" db="EMBL/GenBank/DDBJ databases">
        <title>Genome analysis of coral dinoflagellate symbionts highlights evolutionary adaptations to a symbiotic lifestyle.</title>
        <authorList>
            <person name="Aranda M."/>
            <person name="Li Y."/>
            <person name="Liew Y.J."/>
            <person name="Baumgarten S."/>
            <person name="Simakov O."/>
            <person name="Wilson M."/>
            <person name="Piel J."/>
            <person name="Ashoor H."/>
            <person name="Bougouffa S."/>
            <person name="Bajic V.B."/>
            <person name="Ryu T."/>
            <person name="Ravasi T."/>
            <person name="Bayer T."/>
            <person name="Micklem G."/>
            <person name="Kim H."/>
            <person name="Bhak J."/>
            <person name="Lajeunesse T.C."/>
            <person name="Voolstra C.R."/>
        </authorList>
    </citation>
    <scope>NUCLEOTIDE SEQUENCE [LARGE SCALE GENOMIC DNA]</scope>
    <source>
        <strain evidence="1 2">CCMP2467</strain>
    </source>
</reference>
<dbReference type="AlphaFoldDB" id="A0A1Q9F6G2"/>
<evidence type="ECO:0000313" key="1">
    <source>
        <dbReference type="EMBL" id="OLQ15189.1"/>
    </source>
</evidence>
<gene>
    <name evidence="1" type="ORF">AK812_SmicGene643</name>
</gene>
<protein>
    <submittedName>
        <fullName evidence="1">Uncharacterized protein</fullName>
    </submittedName>
</protein>
<accession>A0A1Q9F6G2</accession>
<evidence type="ECO:0000313" key="2">
    <source>
        <dbReference type="Proteomes" id="UP000186817"/>
    </source>
</evidence>
<proteinExistence type="predicted"/>
<name>A0A1Q9F6G2_SYMMI</name>
<comment type="caution">
    <text evidence="1">The sequence shown here is derived from an EMBL/GenBank/DDBJ whole genome shotgun (WGS) entry which is preliminary data.</text>
</comment>
<dbReference type="Proteomes" id="UP000186817">
    <property type="component" value="Unassembled WGS sequence"/>
</dbReference>
<dbReference type="EMBL" id="LSRX01000006">
    <property type="protein sequence ID" value="OLQ15189.1"/>
    <property type="molecule type" value="Genomic_DNA"/>
</dbReference>